<dbReference type="GO" id="GO:0003677">
    <property type="term" value="F:DNA binding"/>
    <property type="evidence" value="ECO:0007669"/>
    <property type="project" value="UniProtKB-KW"/>
</dbReference>
<accession>A0A5N6RPZ1</accession>
<dbReference type="InterPro" id="IPR047192">
    <property type="entry name" value="Euk_RPA1_DBD_C"/>
</dbReference>
<evidence type="ECO:0000313" key="18">
    <source>
        <dbReference type="EMBL" id="KAE8124458.1"/>
    </source>
</evidence>
<feature type="region of interest" description="Disordered" evidence="13">
    <location>
        <begin position="141"/>
        <end position="169"/>
    </location>
</feature>
<comment type="subunit">
    <text evidence="12">Heterotrimer of RPA1, RPA2 and RPA3 (canonical replication protein A complex).</text>
</comment>
<keyword evidence="10" id="KW-0234">DNA repair</keyword>
<dbReference type="GO" id="GO:0006281">
    <property type="term" value="P:DNA repair"/>
    <property type="evidence" value="ECO:0007669"/>
    <property type="project" value="UniProtKB-KW"/>
</dbReference>
<dbReference type="InterPro" id="IPR004591">
    <property type="entry name" value="Rfa1"/>
</dbReference>
<dbReference type="PANTHER" id="PTHR47165">
    <property type="entry name" value="OS03G0429900 PROTEIN"/>
    <property type="match status" value="1"/>
</dbReference>
<organism evidence="18 19">
    <name type="scientific">Carpinus fangiana</name>
    <dbReference type="NCBI Taxonomy" id="176857"/>
    <lineage>
        <taxon>Eukaryota</taxon>
        <taxon>Viridiplantae</taxon>
        <taxon>Streptophyta</taxon>
        <taxon>Embryophyta</taxon>
        <taxon>Tracheophyta</taxon>
        <taxon>Spermatophyta</taxon>
        <taxon>Magnoliopsida</taxon>
        <taxon>eudicotyledons</taxon>
        <taxon>Gunneridae</taxon>
        <taxon>Pentapetalae</taxon>
        <taxon>rosids</taxon>
        <taxon>fabids</taxon>
        <taxon>Fagales</taxon>
        <taxon>Betulaceae</taxon>
        <taxon>Carpinus</taxon>
    </lineage>
</organism>
<dbReference type="FunFam" id="2.40.50.140:FF:000064">
    <property type="entry name" value="Replication protein A subunit"/>
    <property type="match status" value="1"/>
</dbReference>
<evidence type="ECO:0000256" key="1">
    <source>
        <dbReference type="ARBA" id="ARBA00004123"/>
    </source>
</evidence>
<evidence type="ECO:0000256" key="12">
    <source>
        <dbReference type="RuleBase" id="RU364130"/>
    </source>
</evidence>
<gene>
    <name evidence="18" type="ORF">FH972_019342</name>
</gene>
<keyword evidence="9" id="KW-0233">DNA recombination</keyword>
<dbReference type="CDD" id="cd04474">
    <property type="entry name" value="RPA1_DBD_A"/>
    <property type="match status" value="1"/>
</dbReference>
<feature type="compositionally biased region" description="Low complexity" evidence="13">
    <location>
        <begin position="65"/>
        <end position="80"/>
    </location>
</feature>
<dbReference type="InterPro" id="IPR012340">
    <property type="entry name" value="NA-bd_OB-fold"/>
</dbReference>
<protein>
    <recommendedName>
        <fullName evidence="12">Replication protein A subunit</fullName>
    </recommendedName>
</protein>
<keyword evidence="3 12" id="KW-0235">DNA replication</keyword>
<proteinExistence type="inferred from homology"/>
<dbReference type="Pfam" id="PF04057">
    <property type="entry name" value="Rep-A_N"/>
    <property type="match status" value="1"/>
</dbReference>
<dbReference type="SUPFAM" id="SSF50249">
    <property type="entry name" value="Nucleic acid-binding proteins"/>
    <property type="match status" value="3"/>
</dbReference>
<dbReference type="Pfam" id="PF16900">
    <property type="entry name" value="REPA_OB_2"/>
    <property type="match status" value="1"/>
</dbReference>
<dbReference type="InterPro" id="IPR007199">
    <property type="entry name" value="Rep_factor-A_N"/>
</dbReference>
<dbReference type="Pfam" id="PF08646">
    <property type="entry name" value="Rep_fac-A_C"/>
    <property type="match status" value="1"/>
</dbReference>
<dbReference type="Proteomes" id="UP000327013">
    <property type="component" value="Chromosome 8"/>
</dbReference>
<comment type="function">
    <text evidence="12">Component of the replication protein A complex (RPA) required for DNA recombination, repair and replication. The activity of RPA is mediated by single-stranded DNA binding and protein interactions. Probably involved in repair of double-strand DNA breaks (DSBs) induced by genotoxic stresses.</text>
</comment>
<dbReference type="GO" id="GO:0006310">
    <property type="term" value="P:DNA recombination"/>
    <property type="evidence" value="ECO:0007669"/>
    <property type="project" value="UniProtKB-KW"/>
</dbReference>
<dbReference type="PANTHER" id="PTHR47165:SF4">
    <property type="entry name" value="OS03G0429900 PROTEIN"/>
    <property type="match status" value="1"/>
</dbReference>
<feature type="domain" description="Replication factor A C-terminal" evidence="16">
    <location>
        <begin position="866"/>
        <end position="1012"/>
    </location>
</feature>
<feature type="domain" description="Replication protein A OB" evidence="17">
    <location>
        <begin position="706"/>
        <end position="803"/>
    </location>
</feature>
<dbReference type="CDD" id="cd04475">
    <property type="entry name" value="RPA1_DBD_B"/>
    <property type="match status" value="1"/>
</dbReference>
<evidence type="ECO:0000256" key="10">
    <source>
        <dbReference type="ARBA" id="ARBA00023204"/>
    </source>
</evidence>
<evidence type="ECO:0000259" key="14">
    <source>
        <dbReference type="Pfam" id="PF01336"/>
    </source>
</evidence>
<reference evidence="18 19" key="1">
    <citation type="submission" date="2019-06" db="EMBL/GenBank/DDBJ databases">
        <title>A chromosomal-level reference genome of Carpinus fangiana (Coryloideae, Betulaceae).</title>
        <authorList>
            <person name="Yang X."/>
            <person name="Wang Z."/>
            <person name="Zhang L."/>
            <person name="Hao G."/>
            <person name="Liu J."/>
            <person name="Yang Y."/>
        </authorList>
    </citation>
    <scope>NUCLEOTIDE SEQUENCE [LARGE SCALE GENOMIC DNA]</scope>
    <source>
        <strain evidence="18">Cfa_2016G</strain>
        <tissue evidence="18">Leaf</tissue>
    </source>
</reference>
<feature type="region of interest" description="Disordered" evidence="13">
    <location>
        <begin position="406"/>
        <end position="430"/>
    </location>
</feature>
<dbReference type="Pfam" id="PF01336">
    <property type="entry name" value="tRNA_anti-codon"/>
    <property type="match status" value="1"/>
</dbReference>
<dbReference type="GO" id="GO:0008270">
    <property type="term" value="F:zinc ion binding"/>
    <property type="evidence" value="ECO:0007669"/>
    <property type="project" value="UniProtKB-KW"/>
</dbReference>
<feature type="compositionally biased region" description="Low complexity" evidence="13">
    <location>
        <begin position="211"/>
        <end position="227"/>
    </location>
</feature>
<feature type="region of interest" description="Disordered" evidence="13">
    <location>
        <begin position="51"/>
        <end position="80"/>
    </location>
</feature>
<dbReference type="GO" id="GO:0005634">
    <property type="term" value="C:nucleus"/>
    <property type="evidence" value="ECO:0007669"/>
    <property type="project" value="UniProtKB-SubCell"/>
</dbReference>
<evidence type="ECO:0000256" key="13">
    <source>
        <dbReference type="SAM" id="MobiDB-lite"/>
    </source>
</evidence>
<feature type="compositionally biased region" description="Polar residues" evidence="13">
    <location>
        <begin position="416"/>
        <end position="430"/>
    </location>
</feature>
<name>A0A5N6RPZ1_9ROSI</name>
<feature type="domain" description="OB" evidence="14">
    <location>
        <begin position="589"/>
        <end position="674"/>
    </location>
</feature>
<evidence type="ECO:0000256" key="6">
    <source>
        <dbReference type="ARBA" id="ARBA00022771"/>
    </source>
</evidence>
<sequence>MVDPFQFDAYASPAETTSIQKLNQNDEIGPLEQESKPTLLLVMEPGHGSKIDINTLDEPHLSIPRKSLSRSSSSSASSKSSSRDFFQLGAIATVKSSTGTTSTPELGEENFTLIAEPGHGSIIDTDHLMAYPTINLGEPDLSLPSKTLGPSSSSSSSLSSSASESSPQDTFELGANAITNFSSGALEPDLSTNKKLEPLLPPSSSDEHLETNASASATNKSSSGNTGPQLASDYSEKDSPISSMHKNKQSSHGLAGAPSPIVVVGHSNELNLKEKSATQIPPVQVMDRSGDSASAPYRIPSYVFARTKSTAPMEWSLNSNESLFSIHTGNMSFTREQLYWMSKSGELDKPVGEVAISSAPPLIDLSNNQPPPTNKSTDVDQKMDTFNEGFEVNEGKAAATMREVIKENEEDRSKESSSIAEGPSNSASISNGSTKSFAFPMFSASDGKMKLRAILPASMSSEVMSGKIQNLGLIQILDYTLNDIPNKPDKYLIVTKCEVVSPPLESEIISEVKSEGTGIILKPKQETEIKSEVKSQAPGIVLRPKQEIVSKSAAQIVHEQRENMAPAARMSMTRRVFPLVSLNPYQGSWTIKVRVTSKGNMRTYKNARGEGCVFNIELTDEDGTQIQATMFNEAAKKFFDRFQLGKVYYISKGSLKLANKQFKTVKNDYEMTLNENSEVEEAGNEEIFVPETKFNFVQIDELGPYVNARELVDIIGVVQNVSPTMSIRRKSDNESIPKRDIIIADETKKTVVLSLWSELATNIGQELLDAANSSPIVAIKSLKVGDFQGISLSTISKSTVVVNPDIPEAKKLRSWYDAEGKESSMASVSAGMSPSTKSGSRSMYSDRVSLSHITKNPSLGDGKPVFFSIRGYISLIKPDQTMWYRACKTCNKKVTEALGSGYWCEGCQKNEEECSLRYIMVVKVSDASDEGYLSVFNDEAEKIVGCSADELDKLKSQIGEENSFQTKLKEATWSHHLFRISVAQNEYNNEKRQRITVRAVAPVDFAAESRLLLEEISKMRVSK</sequence>
<dbReference type="FunFam" id="2.40.50.140:FF:000041">
    <property type="entry name" value="Replication protein A subunit"/>
    <property type="match status" value="1"/>
</dbReference>
<keyword evidence="7 12" id="KW-0862">Zinc</keyword>
<evidence type="ECO:0000256" key="9">
    <source>
        <dbReference type="ARBA" id="ARBA00023172"/>
    </source>
</evidence>
<evidence type="ECO:0000259" key="16">
    <source>
        <dbReference type="Pfam" id="PF08646"/>
    </source>
</evidence>
<evidence type="ECO:0000259" key="17">
    <source>
        <dbReference type="Pfam" id="PF16900"/>
    </source>
</evidence>
<comment type="subcellular location">
    <subcellularLocation>
        <location evidence="1 12">Nucleus</location>
    </subcellularLocation>
</comment>
<evidence type="ECO:0000256" key="2">
    <source>
        <dbReference type="ARBA" id="ARBA00005690"/>
    </source>
</evidence>
<feature type="region of interest" description="Disordered" evidence="13">
    <location>
        <begin position="184"/>
        <end position="259"/>
    </location>
</feature>
<dbReference type="CDD" id="cd04476">
    <property type="entry name" value="RPA1_DBD_C"/>
    <property type="match status" value="1"/>
</dbReference>
<comment type="similarity">
    <text evidence="2 12">Belongs to the replication factor A protein 1 family.</text>
</comment>
<evidence type="ECO:0000259" key="15">
    <source>
        <dbReference type="Pfam" id="PF04057"/>
    </source>
</evidence>
<dbReference type="InterPro" id="IPR031657">
    <property type="entry name" value="REPA_OB_2"/>
</dbReference>
<evidence type="ECO:0000256" key="4">
    <source>
        <dbReference type="ARBA" id="ARBA00022723"/>
    </source>
</evidence>
<dbReference type="InterPro" id="IPR004365">
    <property type="entry name" value="NA-bd_OB_tRNA"/>
</dbReference>
<evidence type="ECO:0000256" key="5">
    <source>
        <dbReference type="ARBA" id="ARBA00022763"/>
    </source>
</evidence>
<dbReference type="GO" id="GO:0006260">
    <property type="term" value="P:DNA replication"/>
    <property type="evidence" value="ECO:0007669"/>
    <property type="project" value="UniProtKB-KW"/>
</dbReference>
<evidence type="ECO:0000256" key="7">
    <source>
        <dbReference type="ARBA" id="ARBA00022833"/>
    </source>
</evidence>
<dbReference type="Gene3D" id="2.40.50.140">
    <property type="entry name" value="Nucleic acid-binding proteins"/>
    <property type="match status" value="4"/>
</dbReference>
<dbReference type="NCBIfam" id="TIGR00617">
    <property type="entry name" value="rpa1"/>
    <property type="match status" value="1"/>
</dbReference>
<evidence type="ECO:0000256" key="3">
    <source>
        <dbReference type="ARBA" id="ARBA00022705"/>
    </source>
</evidence>
<dbReference type="FunFam" id="2.40.50.140:FF:000090">
    <property type="entry name" value="Replication protein A subunit"/>
    <property type="match status" value="1"/>
</dbReference>
<evidence type="ECO:0000256" key="8">
    <source>
        <dbReference type="ARBA" id="ARBA00023125"/>
    </source>
</evidence>
<keyword evidence="19" id="KW-1185">Reference proteome</keyword>
<evidence type="ECO:0000256" key="11">
    <source>
        <dbReference type="ARBA" id="ARBA00023242"/>
    </source>
</evidence>
<dbReference type="OrthoDB" id="1751331at2759"/>
<evidence type="ECO:0000313" key="19">
    <source>
        <dbReference type="Proteomes" id="UP000327013"/>
    </source>
</evidence>
<feature type="domain" description="Replication factor-A protein 1 N-terminal" evidence="15">
    <location>
        <begin position="442"/>
        <end position="501"/>
    </location>
</feature>
<keyword evidence="11 12" id="KW-0539">Nucleus</keyword>
<dbReference type="InterPro" id="IPR013955">
    <property type="entry name" value="Rep_factor-A_C"/>
</dbReference>
<feature type="compositionally biased region" description="Low complexity" evidence="13">
    <location>
        <begin position="141"/>
        <end position="167"/>
    </location>
</feature>
<keyword evidence="5" id="KW-0227">DNA damage</keyword>
<dbReference type="EMBL" id="CM017328">
    <property type="protein sequence ID" value="KAE8124458.1"/>
    <property type="molecule type" value="Genomic_DNA"/>
</dbReference>
<dbReference type="AlphaFoldDB" id="A0A5N6RPZ1"/>
<keyword evidence="8 12" id="KW-0238">DNA-binding</keyword>
<feature type="compositionally biased region" description="Basic and acidic residues" evidence="13">
    <location>
        <begin position="406"/>
        <end position="415"/>
    </location>
</feature>
<keyword evidence="4 12" id="KW-0479">Metal-binding</keyword>
<keyword evidence="6 12" id="KW-0863">Zinc-finger</keyword>